<name>A0A8J5HV05_ZINOF</name>
<proteinExistence type="predicted"/>
<keyword evidence="2" id="KW-0472">Membrane</keyword>
<sequence>MQQPFLLLPCSSTLSSFFLFRSPSLLLSLANKEGGIVEEFKRSDDDGQCRLPSSLQAHHPPRRPPVLPAHQGLGNQRRPLVVMLLAVLINDIFFAIIILTALIGNNFYLSVGRCDDVGPIEELQWVEMEMEMKVDVNIVGLKMKRIDRKVLCEGFSVALPVRKKAITTSPGDDCTVKLRVKI</sequence>
<evidence type="ECO:0000313" key="4">
    <source>
        <dbReference type="Proteomes" id="UP000734854"/>
    </source>
</evidence>
<evidence type="ECO:0000313" key="3">
    <source>
        <dbReference type="EMBL" id="KAG6536107.1"/>
    </source>
</evidence>
<dbReference type="Proteomes" id="UP000734854">
    <property type="component" value="Unassembled WGS sequence"/>
</dbReference>
<evidence type="ECO:0000256" key="1">
    <source>
        <dbReference type="SAM" id="MobiDB-lite"/>
    </source>
</evidence>
<feature type="transmembrane region" description="Helical" evidence="2">
    <location>
        <begin position="80"/>
        <end position="103"/>
    </location>
</feature>
<comment type="caution">
    <text evidence="3">The sequence shown here is derived from an EMBL/GenBank/DDBJ whole genome shotgun (WGS) entry which is preliminary data.</text>
</comment>
<protein>
    <submittedName>
        <fullName evidence="3">Uncharacterized protein</fullName>
    </submittedName>
</protein>
<gene>
    <name evidence="3" type="ORF">ZIOFF_001151</name>
</gene>
<feature type="region of interest" description="Disordered" evidence="1">
    <location>
        <begin position="44"/>
        <end position="65"/>
    </location>
</feature>
<keyword evidence="2" id="KW-1133">Transmembrane helix</keyword>
<reference evidence="3 4" key="1">
    <citation type="submission" date="2020-08" db="EMBL/GenBank/DDBJ databases">
        <title>Plant Genome Project.</title>
        <authorList>
            <person name="Zhang R.-G."/>
        </authorList>
    </citation>
    <scope>NUCLEOTIDE SEQUENCE [LARGE SCALE GENOMIC DNA]</scope>
    <source>
        <tissue evidence="3">Rhizome</tissue>
    </source>
</reference>
<keyword evidence="2" id="KW-0812">Transmembrane</keyword>
<accession>A0A8J5HV05</accession>
<dbReference type="EMBL" id="JACMSC010000001">
    <property type="protein sequence ID" value="KAG6536107.1"/>
    <property type="molecule type" value="Genomic_DNA"/>
</dbReference>
<keyword evidence="4" id="KW-1185">Reference proteome</keyword>
<organism evidence="3 4">
    <name type="scientific">Zingiber officinale</name>
    <name type="common">Ginger</name>
    <name type="synonym">Amomum zingiber</name>
    <dbReference type="NCBI Taxonomy" id="94328"/>
    <lineage>
        <taxon>Eukaryota</taxon>
        <taxon>Viridiplantae</taxon>
        <taxon>Streptophyta</taxon>
        <taxon>Embryophyta</taxon>
        <taxon>Tracheophyta</taxon>
        <taxon>Spermatophyta</taxon>
        <taxon>Magnoliopsida</taxon>
        <taxon>Liliopsida</taxon>
        <taxon>Zingiberales</taxon>
        <taxon>Zingiberaceae</taxon>
        <taxon>Zingiber</taxon>
    </lineage>
</organism>
<evidence type="ECO:0000256" key="2">
    <source>
        <dbReference type="SAM" id="Phobius"/>
    </source>
</evidence>
<dbReference type="AlphaFoldDB" id="A0A8J5HV05"/>